<dbReference type="InterPro" id="IPR011009">
    <property type="entry name" value="Kinase-like_dom_sf"/>
</dbReference>
<protein>
    <submittedName>
        <fullName evidence="4">Uncharacterized protein</fullName>
    </submittedName>
</protein>
<organism evidence="4 5">
    <name type="scientific">Strongylus vulgaris</name>
    <name type="common">Blood worm</name>
    <dbReference type="NCBI Taxonomy" id="40348"/>
    <lineage>
        <taxon>Eukaryota</taxon>
        <taxon>Metazoa</taxon>
        <taxon>Ecdysozoa</taxon>
        <taxon>Nematoda</taxon>
        <taxon>Chromadorea</taxon>
        <taxon>Rhabditida</taxon>
        <taxon>Rhabditina</taxon>
        <taxon>Rhabditomorpha</taxon>
        <taxon>Strongyloidea</taxon>
        <taxon>Strongylidae</taxon>
        <taxon>Strongylus</taxon>
    </lineage>
</organism>
<dbReference type="OrthoDB" id="5831638at2759"/>
<keyword evidence="1" id="KW-0443">Lipid metabolism</keyword>
<evidence type="ECO:0000256" key="3">
    <source>
        <dbReference type="ARBA" id="ARBA00038211"/>
    </source>
</evidence>
<keyword evidence="1" id="KW-0594">Phospholipid biosynthesis</keyword>
<evidence type="ECO:0000313" key="4">
    <source>
        <dbReference type="EMBL" id="VDM73168.1"/>
    </source>
</evidence>
<dbReference type="PANTHER" id="PTHR22603">
    <property type="entry name" value="CHOLINE/ETHANOALAMINE KINASE"/>
    <property type="match status" value="1"/>
</dbReference>
<dbReference type="GO" id="GO:0004103">
    <property type="term" value="F:choline kinase activity"/>
    <property type="evidence" value="ECO:0007669"/>
    <property type="project" value="TreeGrafter"/>
</dbReference>
<sequence length="144" mass="16014">MSDEECVRVITTTNSRAPTSECYDIMAFSENNPSLKFKDRTTDSSDLKEIFGKFDSSQAISTEIRSRTRYLCAKYLSGAWSRIGLDQFRIKPITGGMSNLLFLVELAPGVKTVGSEAQQALLRIQCQTDLDQLLSESVVFALLS</sequence>
<evidence type="ECO:0000313" key="5">
    <source>
        <dbReference type="Proteomes" id="UP000270094"/>
    </source>
</evidence>
<evidence type="ECO:0000256" key="1">
    <source>
        <dbReference type="ARBA" id="ARBA00023209"/>
    </source>
</evidence>
<dbReference type="Gene3D" id="3.30.200.20">
    <property type="entry name" value="Phosphorylase Kinase, domain 1"/>
    <property type="match status" value="1"/>
</dbReference>
<reference evidence="4 5" key="1">
    <citation type="submission" date="2018-11" db="EMBL/GenBank/DDBJ databases">
        <authorList>
            <consortium name="Pathogen Informatics"/>
        </authorList>
    </citation>
    <scope>NUCLEOTIDE SEQUENCE [LARGE SCALE GENOMIC DNA]</scope>
</reference>
<dbReference type="AlphaFoldDB" id="A0A3P7L1M8"/>
<dbReference type="GO" id="GO:0005737">
    <property type="term" value="C:cytoplasm"/>
    <property type="evidence" value="ECO:0007669"/>
    <property type="project" value="TreeGrafter"/>
</dbReference>
<proteinExistence type="inferred from homology"/>
<keyword evidence="2" id="KW-1208">Phospholipid metabolism</keyword>
<feature type="non-terminal residue" evidence="4">
    <location>
        <position position="144"/>
    </location>
</feature>
<dbReference type="EMBL" id="UYYB01029212">
    <property type="protein sequence ID" value="VDM73168.1"/>
    <property type="molecule type" value="Genomic_DNA"/>
</dbReference>
<dbReference type="Proteomes" id="UP000270094">
    <property type="component" value="Unassembled WGS sequence"/>
</dbReference>
<evidence type="ECO:0000256" key="2">
    <source>
        <dbReference type="ARBA" id="ARBA00023264"/>
    </source>
</evidence>
<dbReference type="SUPFAM" id="SSF56112">
    <property type="entry name" value="Protein kinase-like (PK-like)"/>
    <property type="match status" value="1"/>
</dbReference>
<keyword evidence="1" id="KW-0444">Lipid biosynthesis</keyword>
<dbReference type="GO" id="GO:0004305">
    <property type="term" value="F:ethanolamine kinase activity"/>
    <property type="evidence" value="ECO:0007669"/>
    <property type="project" value="TreeGrafter"/>
</dbReference>
<name>A0A3P7L1M8_STRVU</name>
<keyword evidence="5" id="KW-1185">Reference proteome</keyword>
<gene>
    <name evidence="4" type="ORF">SVUK_LOCUS8166</name>
</gene>
<dbReference type="PANTHER" id="PTHR22603:SF93">
    <property type="entry name" value="RE24176P"/>
    <property type="match status" value="1"/>
</dbReference>
<comment type="similarity">
    <text evidence="3">Belongs to the choline/ethanolamine kinase family.</text>
</comment>
<dbReference type="GO" id="GO:0006646">
    <property type="term" value="P:phosphatidylethanolamine biosynthetic process"/>
    <property type="evidence" value="ECO:0007669"/>
    <property type="project" value="TreeGrafter"/>
</dbReference>
<accession>A0A3P7L1M8</accession>